<organism evidence="5 6">
    <name type="scientific">Dispira parvispora</name>
    <dbReference type="NCBI Taxonomy" id="1520584"/>
    <lineage>
        <taxon>Eukaryota</taxon>
        <taxon>Fungi</taxon>
        <taxon>Fungi incertae sedis</taxon>
        <taxon>Zoopagomycota</taxon>
        <taxon>Kickxellomycotina</taxon>
        <taxon>Dimargaritomycetes</taxon>
        <taxon>Dimargaritales</taxon>
        <taxon>Dimargaritaceae</taxon>
        <taxon>Dispira</taxon>
    </lineage>
</organism>
<evidence type="ECO:0000256" key="3">
    <source>
        <dbReference type="ARBA" id="ARBA00022771"/>
    </source>
</evidence>
<dbReference type="EMBL" id="JANBPY010003875">
    <property type="protein sequence ID" value="KAJ1949914.1"/>
    <property type="molecule type" value="Genomic_DNA"/>
</dbReference>
<dbReference type="PANTHER" id="PTHR23057:SF0">
    <property type="entry name" value="JUXTAPOSED WITH ANOTHER ZINC FINGER PROTEIN 1"/>
    <property type="match status" value="1"/>
</dbReference>
<evidence type="ECO:0000256" key="4">
    <source>
        <dbReference type="ARBA" id="ARBA00022833"/>
    </source>
</evidence>
<sequence length="88" mass="9699">MSAPITLATSFKDTAPLELFDLSPSSASSSGSCTPVGTDDIFYPHELETTFCRDFSCCGLILEDLHDLLQHYEECHVRLESDVSLDLL</sequence>
<comment type="caution">
    <text evidence="5">The sequence shown here is derived from an EMBL/GenBank/DDBJ whole genome shotgun (WGS) entry which is preliminary data.</text>
</comment>
<proteinExistence type="predicted"/>
<evidence type="ECO:0000313" key="5">
    <source>
        <dbReference type="EMBL" id="KAJ1949914.1"/>
    </source>
</evidence>
<dbReference type="GO" id="GO:0005634">
    <property type="term" value="C:nucleus"/>
    <property type="evidence" value="ECO:0007669"/>
    <property type="project" value="TreeGrafter"/>
</dbReference>
<evidence type="ECO:0000256" key="2">
    <source>
        <dbReference type="ARBA" id="ARBA00022737"/>
    </source>
</evidence>
<keyword evidence="6" id="KW-1185">Reference proteome</keyword>
<dbReference type="OrthoDB" id="5574325at2759"/>
<dbReference type="GO" id="GO:0008270">
    <property type="term" value="F:zinc ion binding"/>
    <property type="evidence" value="ECO:0007669"/>
    <property type="project" value="UniProtKB-KW"/>
</dbReference>
<gene>
    <name evidence="5" type="primary">SFP1_2</name>
    <name evidence="5" type="ORF">IWQ62_006657</name>
</gene>
<dbReference type="Proteomes" id="UP001150925">
    <property type="component" value="Unassembled WGS sequence"/>
</dbReference>
<name>A0A9W8AML6_9FUNG</name>
<feature type="non-terminal residue" evidence="5">
    <location>
        <position position="88"/>
    </location>
</feature>
<evidence type="ECO:0000256" key="1">
    <source>
        <dbReference type="ARBA" id="ARBA00022723"/>
    </source>
</evidence>
<dbReference type="PANTHER" id="PTHR23057">
    <property type="entry name" value="JUXTAPOSED WITH ANOTHER ZINC FINGER PROTEIN 1"/>
    <property type="match status" value="1"/>
</dbReference>
<dbReference type="AlphaFoldDB" id="A0A9W8AML6"/>
<keyword evidence="1" id="KW-0479">Metal-binding</keyword>
<dbReference type="InterPro" id="IPR051580">
    <property type="entry name" value="ZnF-Chromatin_assoc"/>
</dbReference>
<keyword evidence="4" id="KW-0862">Zinc</keyword>
<evidence type="ECO:0000313" key="6">
    <source>
        <dbReference type="Proteomes" id="UP001150925"/>
    </source>
</evidence>
<accession>A0A9W8AML6</accession>
<reference evidence="5" key="1">
    <citation type="submission" date="2022-07" db="EMBL/GenBank/DDBJ databases">
        <title>Phylogenomic reconstructions and comparative analyses of Kickxellomycotina fungi.</title>
        <authorList>
            <person name="Reynolds N.K."/>
            <person name="Stajich J.E."/>
            <person name="Barry K."/>
            <person name="Grigoriev I.V."/>
            <person name="Crous P."/>
            <person name="Smith M.E."/>
        </authorList>
    </citation>
    <scope>NUCLEOTIDE SEQUENCE</scope>
    <source>
        <strain evidence="5">RSA 1196</strain>
    </source>
</reference>
<protein>
    <submittedName>
        <fullName evidence="5">Transcriptional regulator of ribosomal biogenesis proteins</fullName>
    </submittedName>
</protein>
<keyword evidence="3" id="KW-0863">Zinc-finger</keyword>
<keyword evidence="2" id="KW-0677">Repeat</keyword>